<comment type="caution">
    <text evidence="1">The sequence shown here is derived from an EMBL/GenBank/DDBJ whole genome shotgun (WGS) entry which is preliminary data.</text>
</comment>
<sequence>MNAISLTKQPLSSRISDLEFAVTDIHGLAMEGLSQIEAIARVSLLAMQTPDAYRFPENIAMTLEVIWSIAQNIQGCISSEAENVGCAQPCTAPERRQTARLAAER</sequence>
<evidence type="ECO:0000313" key="1">
    <source>
        <dbReference type="EMBL" id="MDM1697131.1"/>
    </source>
</evidence>
<reference evidence="1" key="2">
    <citation type="journal article" date="2022" name="Sci. Total Environ.">
        <title>Prevalence, transmission, and molecular epidemiology of tet(X)-positive bacteria among humans, animals, and environmental niches in China: An epidemiological, and genomic-based study.</title>
        <authorList>
            <person name="Dong N."/>
            <person name="Zeng Y."/>
            <person name="Cai C."/>
            <person name="Sun C."/>
            <person name="Lu J."/>
            <person name="Liu C."/>
            <person name="Zhou H."/>
            <person name="Sun Q."/>
            <person name="Shu L."/>
            <person name="Wang H."/>
            <person name="Wang Y."/>
            <person name="Wang S."/>
            <person name="Wu C."/>
            <person name="Chan E.W."/>
            <person name="Chen G."/>
            <person name="Shen Z."/>
            <person name="Chen S."/>
            <person name="Zhang R."/>
        </authorList>
    </citation>
    <scope>NUCLEOTIDE SEQUENCE</scope>
    <source>
        <strain evidence="1">DF46-2-2</strain>
    </source>
</reference>
<dbReference type="RefSeq" id="WP_286594398.1">
    <property type="nucleotide sequence ID" value="NZ_JACANB010000008.1"/>
</dbReference>
<dbReference type="AlphaFoldDB" id="A0AAW7DTJ5"/>
<gene>
    <name evidence="1" type="ORF">HX099_10750</name>
</gene>
<name>A0AAW7DTJ5_9GAMM</name>
<organism evidence="1 2">
    <name type="scientific">Thiopseudomonas alkaliphila</name>
    <dbReference type="NCBI Taxonomy" id="1697053"/>
    <lineage>
        <taxon>Bacteria</taxon>
        <taxon>Pseudomonadati</taxon>
        <taxon>Pseudomonadota</taxon>
        <taxon>Gammaproteobacteria</taxon>
        <taxon>Pseudomonadales</taxon>
        <taxon>Pseudomonadaceae</taxon>
        <taxon>Thiopseudomonas</taxon>
    </lineage>
</organism>
<accession>A0AAW7DTJ5</accession>
<reference evidence="1" key="1">
    <citation type="submission" date="2020-06" db="EMBL/GenBank/DDBJ databases">
        <authorList>
            <person name="Dong N."/>
        </authorList>
    </citation>
    <scope>NUCLEOTIDE SEQUENCE</scope>
    <source>
        <strain evidence="1">DF46-2-2</strain>
    </source>
</reference>
<proteinExistence type="predicted"/>
<protein>
    <submittedName>
        <fullName evidence="1">Uncharacterized protein</fullName>
    </submittedName>
</protein>
<dbReference type="EMBL" id="JACANB010000008">
    <property type="protein sequence ID" value="MDM1697131.1"/>
    <property type="molecule type" value="Genomic_DNA"/>
</dbReference>
<dbReference type="Proteomes" id="UP001173465">
    <property type="component" value="Unassembled WGS sequence"/>
</dbReference>
<evidence type="ECO:0000313" key="2">
    <source>
        <dbReference type="Proteomes" id="UP001173465"/>
    </source>
</evidence>